<keyword evidence="2" id="KW-1185">Reference proteome</keyword>
<evidence type="ECO:0000313" key="2">
    <source>
        <dbReference type="Proteomes" id="UP000284842"/>
    </source>
</evidence>
<gene>
    <name evidence="1" type="ORF">CVT24_004641</name>
</gene>
<evidence type="ECO:0008006" key="3">
    <source>
        <dbReference type="Google" id="ProtNLM"/>
    </source>
</evidence>
<dbReference type="OrthoDB" id="3541472at2759"/>
<reference evidence="1 2" key="1">
    <citation type="journal article" date="2018" name="Evol. Lett.">
        <title>Horizontal gene cluster transfer increased hallucinogenic mushroom diversity.</title>
        <authorList>
            <person name="Reynolds H.T."/>
            <person name="Vijayakumar V."/>
            <person name="Gluck-Thaler E."/>
            <person name="Korotkin H.B."/>
            <person name="Matheny P.B."/>
            <person name="Slot J.C."/>
        </authorList>
    </citation>
    <scope>NUCLEOTIDE SEQUENCE [LARGE SCALE GENOMIC DNA]</scope>
    <source>
        <strain evidence="1 2">2629</strain>
    </source>
</reference>
<evidence type="ECO:0000313" key="1">
    <source>
        <dbReference type="EMBL" id="PPR05977.1"/>
    </source>
</evidence>
<organism evidence="1 2">
    <name type="scientific">Panaeolus cyanescens</name>
    <dbReference type="NCBI Taxonomy" id="181874"/>
    <lineage>
        <taxon>Eukaryota</taxon>
        <taxon>Fungi</taxon>
        <taxon>Dikarya</taxon>
        <taxon>Basidiomycota</taxon>
        <taxon>Agaricomycotina</taxon>
        <taxon>Agaricomycetes</taxon>
        <taxon>Agaricomycetidae</taxon>
        <taxon>Agaricales</taxon>
        <taxon>Agaricineae</taxon>
        <taxon>Galeropsidaceae</taxon>
        <taxon>Panaeolus</taxon>
    </lineage>
</organism>
<comment type="caution">
    <text evidence="1">The sequence shown here is derived from an EMBL/GenBank/DDBJ whole genome shotgun (WGS) entry which is preliminary data.</text>
</comment>
<dbReference type="InParanoid" id="A0A409YSI6"/>
<dbReference type="EMBL" id="NHTK01000723">
    <property type="protein sequence ID" value="PPR05977.1"/>
    <property type="molecule type" value="Genomic_DNA"/>
</dbReference>
<sequence>MLGSNSFPPELLTEVGRQLDYSDAQLLRLVCKRFDYAVQPIALSRLRLDWPQDPYYFDYVVEQLEAYSKPGVTAAFKRVKHLTIGHICTNFGDPASFDERIGVTPKTNYMVAMKMRVNFFFDLVKDLFRGDALRGLKSITYALSIFLIQTFDELKHFAAGRYVSELAQHLRPLQRLEILYLFKRPKEPYAEPLLAVFPPSRKLIVRGLDLGLLDEAAENWYTQHTRQDMDEIDVDMCFDEERIKKFFPPMDQHSSPPPHFSSLTLLYIGFQFQPHVFGYLRNLRSIHVIVSHPQMSPNDVPADRRRLIISNLWKQFSKERLYLEEITVAMPEAEDSLLDYLVEYPRPMLTYLDISRPTALGDHDELGNVLPSLPGRFYREVLPVIAPRLQHLRVSIGYGEANDWCLGRIPEAAENFKACTELTTLEMAVDPEITNIEQRNELVTGIFGTLPNLKSVVVRPNLYPAGWEDEFDTIRLE</sequence>
<protein>
    <recommendedName>
        <fullName evidence="3">F-box domain-containing protein</fullName>
    </recommendedName>
</protein>
<dbReference type="AlphaFoldDB" id="A0A409YSI6"/>
<name>A0A409YSI6_9AGAR</name>
<proteinExistence type="predicted"/>
<accession>A0A409YSI6</accession>
<dbReference type="Proteomes" id="UP000284842">
    <property type="component" value="Unassembled WGS sequence"/>
</dbReference>